<sequence length="149" mass="16071">MPLIDLTIPEGAISPDKSAQLLDDLVTILLRAEKAPDTEFFRGITWTYLHELPQHHLAVGGRPGGAPRFRVDITVPAGALSQRRKDILIGEVHEAVVSAAGLNPQSEQALHVWTLIREVPEGNWGAAGQAVKFENLASVAATERDAINA</sequence>
<dbReference type="InterPro" id="IPR004370">
    <property type="entry name" value="4-OT-like_dom"/>
</dbReference>
<organism evidence="3 4">
    <name type="scientific">Antrihabitans stalagmiti</name>
    <dbReference type="NCBI Taxonomy" id="2799499"/>
    <lineage>
        <taxon>Bacteria</taxon>
        <taxon>Bacillati</taxon>
        <taxon>Actinomycetota</taxon>
        <taxon>Actinomycetes</taxon>
        <taxon>Mycobacteriales</taxon>
        <taxon>Nocardiaceae</taxon>
        <taxon>Antrihabitans</taxon>
    </lineage>
</organism>
<dbReference type="Pfam" id="PF01361">
    <property type="entry name" value="Tautomerase"/>
    <property type="match status" value="1"/>
</dbReference>
<dbReference type="SUPFAM" id="SSF55331">
    <property type="entry name" value="Tautomerase/MIF"/>
    <property type="match status" value="1"/>
</dbReference>
<gene>
    <name evidence="3" type="ORF">JGU71_08835</name>
</gene>
<protein>
    <submittedName>
        <fullName evidence="3">Tautomerase family protein</fullName>
    </submittedName>
</protein>
<dbReference type="Proteomes" id="UP000655868">
    <property type="component" value="Unassembled WGS sequence"/>
</dbReference>
<dbReference type="GO" id="GO:0016853">
    <property type="term" value="F:isomerase activity"/>
    <property type="evidence" value="ECO:0007669"/>
    <property type="project" value="UniProtKB-KW"/>
</dbReference>
<name>A0A934U2R4_9NOCA</name>
<keyword evidence="4" id="KW-1185">Reference proteome</keyword>
<evidence type="ECO:0000259" key="2">
    <source>
        <dbReference type="Pfam" id="PF01361"/>
    </source>
</evidence>
<dbReference type="EMBL" id="JAEMNV010000003">
    <property type="protein sequence ID" value="MBJ8338987.1"/>
    <property type="molecule type" value="Genomic_DNA"/>
</dbReference>
<reference evidence="3" key="1">
    <citation type="submission" date="2020-12" db="EMBL/GenBank/DDBJ databases">
        <title>Antrihabitans popcorni sp. nov. and Antrihabitans auranticaus sp. nov., isolated from a larva cave.</title>
        <authorList>
            <person name="Lee S.D."/>
            <person name="Kim I.S."/>
        </authorList>
    </citation>
    <scope>NUCLEOTIDE SEQUENCE</scope>
    <source>
        <strain evidence="3">YC3-6</strain>
    </source>
</reference>
<evidence type="ECO:0000313" key="4">
    <source>
        <dbReference type="Proteomes" id="UP000655868"/>
    </source>
</evidence>
<keyword evidence="1" id="KW-0413">Isomerase</keyword>
<dbReference type="RefSeq" id="WP_199703712.1">
    <property type="nucleotide sequence ID" value="NZ_JAEMNV010000003.1"/>
</dbReference>
<comment type="caution">
    <text evidence="3">The sequence shown here is derived from an EMBL/GenBank/DDBJ whole genome shotgun (WGS) entry which is preliminary data.</text>
</comment>
<proteinExistence type="predicted"/>
<evidence type="ECO:0000313" key="3">
    <source>
        <dbReference type="EMBL" id="MBJ8338987.1"/>
    </source>
</evidence>
<feature type="domain" description="4-oxalocrotonate tautomerase-like" evidence="2">
    <location>
        <begin position="71"/>
        <end position="132"/>
    </location>
</feature>
<dbReference type="Gene3D" id="3.30.429.10">
    <property type="entry name" value="Macrophage Migration Inhibitory Factor"/>
    <property type="match status" value="2"/>
</dbReference>
<evidence type="ECO:0000256" key="1">
    <source>
        <dbReference type="ARBA" id="ARBA00023235"/>
    </source>
</evidence>
<dbReference type="InterPro" id="IPR014347">
    <property type="entry name" value="Tautomerase/MIF_sf"/>
</dbReference>
<dbReference type="AlphaFoldDB" id="A0A934U2R4"/>
<accession>A0A934U2R4</accession>